<reference evidence="2" key="1">
    <citation type="submission" date="2025-08" db="UniProtKB">
        <authorList>
            <consortium name="Ensembl"/>
        </authorList>
    </citation>
    <scope>IDENTIFICATION</scope>
</reference>
<dbReference type="Pfam" id="PF21376">
    <property type="entry name" value="TOR1A_C"/>
    <property type="match status" value="1"/>
</dbReference>
<dbReference type="GO" id="GO:0034504">
    <property type="term" value="P:protein localization to nucleus"/>
    <property type="evidence" value="ECO:0007669"/>
    <property type="project" value="TreeGrafter"/>
</dbReference>
<dbReference type="GO" id="GO:0005635">
    <property type="term" value="C:nuclear envelope"/>
    <property type="evidence" value="ECO:0007669"/>
    <property type="project" value="TreeGrafter"/>
</dbReference>
<dbReference type="InterPro" id="IPR049337">
    <property type="entry name" value="TOR1A_C"/>
</dbReference>
<dbReference type="GO" id="GO:0005524">
    <property type="term" value="F:ATP binding"/>
    <property type="evidence" value="ECO:0007669"/>
    <property type="project" value="InterPro"/>
</dbReference>
<evidence type="ECO:0000313" key="3">
    <source>
        <dbReference type="Proteomes" id="UP000261340"/>
    </source>
</evidence>
<protein>
    <recommendedName>
        <fullName evidence="1">Torsin-1A C-terminal domain-containing protein</fullName>
    </recommendedName>
</protein>
<dbReference type="InterPro" id="IPR010448">
    <property type="entry name" value="Torsin"/>
</dbReference>
<name>A0A3Q0R9C3_AMPCI</name>
<reference evidence="2" key="2">
    <citation type="submission" date="2025-09" db="UniProtKB">
        <authorList>
            <consortium name="Ensembl"/>
        </authorList>
    </citation>
    <scope>IDENTIFICATION</scope>
</reference>
<sequence>LQIQHPETVLLPIIVFHSNAGADIITQTALDFWDKGRDREEIKLKHLETSLSQFNNDQSELSLIDDNIIDFFVPFLPLEYRHVTQCVMAEMEGRGLQPDKDVADRVTRDISYVHLSENVFVKSGCMTVASRLNLYL</sequence>
<dbReference type="GO" id="GO:0016887">
    <property type="term" value="F:ATP hydrolysis activity"/>
    <property type="evidence" value="ECO:0007669"/>
    <property type="project" value="InterPro"/>
</dbReference>
<accession>A0A3Q0R9C3</accession>
<evidence type="ECO:0000259" key="1">
    <source>
        <dbReference type="Pfam" id="PF21376"/>
    </source>
</evidence>
<dbReference type="GeneTree" id="ENSGT00950000182888"/>
<dbReference type="GO" id="GO:0005788">
    <property type="term" value="C:endoplasmic reticulum lumen"/>
    <property type="evidence" value="ECO:0007669"/>
    <property type="project" value="TreeGrafter"/>
</dbReference>
<dbReference type="AlphaFoldDB" id="A0A3Q0R9C3"/>
<dbReference type="GO" id="GO:0071763">
    <property type="term" value="P:nuclear membrane organization"/>
    <property type="evidence" value="ECO:0007669"/>
    <property type="project" value="TreeGrafter"/>
</dbReference>
<dbReference type="Proteomes" id="UP000261340">
    <property type="component" value="Unplaced"/>
</dbReference>
<proteinExistence type="predicted"/>
<dbReference type="PANTHER" id="PTHR10760:SF14">
    <property type="entry name" value="TORSIN-1B"/>
    <property type="match status" value="1"/>
</dbReference>
<keyword evidence="3" id="KW-1185">Reference proteome</keyword>
<dbReference type="GO" id="GO:0019894">
    <property type="term" value="F:kinesin binding"/>
    <property type="evidence" value="ECO:0007669"/>
    <property type="project" value="TreeGrafter"/>
</dbReference>
<evidence type="ECO:0000313" key="2">
    <source>
        <dbReference type="Ensembl" id="ENSACIP00000005665.1"/>
    </source>
</evidence>
<dbReference type="Ensembl" id="ENSACIT00000005841.1">
    <property type="protein sequence ID" value="ENSACIP00000005665.1"/>
    <property type="gene ID" value="ENSACIG00000004471.1"/>
</dbReference>
<organism evidence="2 3">
    <name type="scientific">Amphilophus citrinellus</name>
    <name type="common">Midas cichlid</name>
    <name type="synonym">Cichlasoma citrinellum</name>
    <dbReference type="NCBI Taxonomy" id="61819"/>
    <lineage>
        <taxon>Eukaryota</taxon>
        <taxon>Metazoa</taxon>
        <taxon>Chordata</taxon>
        <taxon>Craniata</taxon>
        <taxon>Vertebrata</taxon>
        <taxon>Euteleostomi</taxon>
        <taxon>Actinopterygii</taxon>
        <taxon>Neopterygii</taxon>
        <taxon>Teleostei</taxon>
        <taxon>Neoteleostei</taxon>
        <taxon>Acanthomorphata</taxon>
        <taxon>Ovalentaria</taxon>
        <taxon>Cichlomorphae</taxon>
        <taxon>Cichliformes</taxon>
        <taxon>Cichlidae</taxon>
        <taxon>New World cichlids</taxon>
        <taxon>Cichlasomatinae</taxon>
        <taxon>Heroini</taxon>
        <taxon>Amphilophus</taxon>
    </lineage>
</organism>
<dbReference type="OMA" id="QNIWRIC"/>
<feature type="domain" description="Torsin-1A C-terminal" evidence="1">
    <location>
        <begin position="78"/>
        <end position="135"/>
    </location>
</feature>
<dbReference type="PANTHER" id="PTHR10760">
    <property type="entry name" value="TORSIN"/>
    <property type="match status" value="1"/>
</dbReference>
<dbReference type="STRING" id="61819.ENSACIP00000005665"/>